<evidence type="ECO:0000313" key="1">
    <source>
        <dbReference type="EMBL" id="CAH2241607.1"/>
    </source>
</evidence>
<keyword evidence="2" id="KW-1185">Reference proteome</keyword>
<organism evidence="1 2">
    <name type="scientific">Pararge aegeria aegeria</name>
    <dbReference type="NCBI Taxonomy" id="348720"/>
    <lineage>
        <taxon>Eukaryota</taxon>
        <taxon>Metazoa</taxon>
        <taxon>Ecdysozoa</taxon>
        <taxon>Arthropoda</taxon>
        <taxon>Hexapoda</taxon>
        <taxon>Insecta</taxon>
        <taxon>Pterygota</taxon>
        <taxon>Neoptera</taxon>
        <taxon>Endopterygota</taxon>
        <taxon>Lepidoptera</taxon>
        <taxon>Glossata</taxon>
        <taxon>Ditrysia</taxon>
        <taxon>Papilionoidea</taxon>
        <taxon>Nymphalidae</taxon>
        <taxon>Satyrinae</taxon>
        <taxon>Satyrini</taxon>
        <taxon>Parargina</taxon>
        <taxon>Pararge</taxon>
    </lineage>
</organism>
<proteinExistence type="predicted"/>
<comment type="caution">
    <text evidence="1">The sequence shown here is derived from an EMBL/GenBank/DDBJ whole genome shotgun (WGS) entry which is preliminary data.</text>
</comment>
<gene>
    <name evidence="1" type="primary">jg3941</name>
    <name evidence="1" type="ORF">PAEG_LOCUS18032</name>
</gene>
<accession>A0A8S4RV93</accession>
<dbReference type="EMBL" id="CAKXAJ010025582">
    <property type="protein sequence ID" value="CAH2241607.1"/>
    <property type="molecule type" value="Genomic_DNA"/>
</dbReference>
<dbReference type="AlphaFoldDB" id="A0A8S4RV93"/>
<sequence length="94" mass="10745">MALLDKIIEYFFSRVSIVQVAGMQAASSFSVGLIPPRDMSRSRDVSEAFQTFPGLRKAQQTQPGCFCYHHHTVKLKFSYSYPSFYIIHTFFIIG</sequence>
<reference evidence="1" key="1">
    <citation type="submission" date="2022-03" db="EMBL/GenBank/DDBJ databases">
        <authorList>
            <person name="Lindestad O."/>
        </authorList>
    </citation>
    <scope>NUCLEOTIDE SEQUENCE</scope>
</reference>
<evidence type="ECO:0000313" key="2">
    <source>
        <dbReference type="Proteomes" id="UP000838756"/>
    </source>
</evidence>
<protein>
    <submittedName>
        <fullName evidence="1">Jg3941 protein</fullName>
    </submittedName>
</protein>
<name>A0A8S4RV93_9NEOP</name>
<dbReference type="Proteomes" id="UP000838756">
    <property type="component" value="Unassembled WGS sequence"/>
</dbReference>